<evidence type="ECO:0000256" key="2">
    <source>
        <dbReference type="ARBA" id="ARBA00023315"/>
    </source>
</evidence>
<gene>
    <name evidence="4" type="ORF">QGM71_20080</name>
</gene>
<evidence type="ECO:0000259" key="3">
    <source>
        <dbReference type="PROSITE" id="PS51186"/>
    </source>
</evidence>
<dbReference type="Pfam" id="PF00583">
    <property type="entry name" value="Acetyltransf_1"/>
    <property type="match status" value="1"/>
</dbReference>
<name>A0ABU6KKM2_9BACI</name>
<evidence type="ECO:0000256" key="1">
    <source>
        <dbReference type="ARBA" id="ARBA00022679"/>
    </source>
</evidence>
<dbReference type="PANTHER" id="PTHR10908">
    <property type="entry name" value="SEROTONIN N-ACETYLTRANSFERASE"/>
    <property type="match status" value="1"/>
</dbReference>
<dbReference type="EMBL" id="JARZFX010000019">
    <property type="protein sequence ID" value="MEC5425770.1"/>
    <property type="molecule type" value="Genomic_DNA"/>
</dbReference>
<evidence type="ECO:0000313" key="4">
    <source>
        <dbReference type="EMBL" id="MEC5425770.1"/>
    </source>
</evidence>
<reference evidence="4 5" key="1">
    <citation type="journal article" date="2024" name="Int. J. Syst. Evol. Microbiol.">
        <title>Virgibacillus tibetensis sp. nov., isolated from salt lake on the Tibetan Plateau of China.</title>
        <authorList>
            <person name="Phurbu D."/>
            <person name="Liu Z.-X."/>
            <person name="Wang R."/>
            <person name="Zheng Y.-Y."/>
            <person name="Liu H.-C."/>
            <person name="Zhou Y.-G."/>
            <person name="Yu Y.-J."/>
            <person name="Li A.-H."/>
        </authorList>
    </citation>
    <scope>NUCLEOTIDE SEQUENCE [LARGE SCALE GENOMIC DNA]</scope>
    <source>
        <strain evidence="4 5">C22-A2</strain>
    </source>
</reference>
<dbReference type="PANTHER" id="PTHR10908:SF0">
    <property type="entry name" value="SEROTONIN N-ACETYLTRANSFERASE"/>
    <property type="match status" value="1"/>
</dbReference>
<dbReference type="InterPro" id="IPR000182">
    <property type="entry name" value="GNAT_dom"/>
</dbReference>
<organism evidence="4 5">
    <name type="scientific">Virgibacillus tibetensis</name>
    <dbReference type="NCBI Taxonomy" id="3042313"/>
    <lineage>
        <taxon>Bacteria</taxon>
        <taxon>Bacillati</taxon>
        <taxon>Bacillota</taxon>
        <taxon>Bacilli</taxon>
        <taxon>Bacillales</taxon>
        <taxon>Bacillaceae</taxon>
        <taxon>Virgibacillus</taxon>
    </lineage>
</organism>
<protein>
    <submittedName>
        <fullName evidence="4">GNAT family N-acetyltransferase</fullName>
    </submittedName>
</protein>
<comment type="caution">
    <text evidence="4">The sequence shown here is derived from an EMBL/GenBank/DDBJ whole genome shotgun (WGS) entry which is preliminary data.</text>
</comment>
<dbReference type="RefSeq" id="WP_327609340.1">
    <property type="nucleotide sequence ID" value="NZ_JARZFX010000019.1"/>
</dbReference>
<keyword evidence="2" id="KW-0012">Acyltransferase</keyword>
<evidence type="ECO:0000313" key="5">
    <source>
        <dbReference type="Proteomes" id="UP001335737"/>
    </source>
</evidence>
<dbReference type="InterPro" id="IPR016181">
    <property type="entry name" value="Acyl_CoA_acyltransferase"/>
</dbReference>
<proteinExistence type="predicted"/>
<dbReference type="Gene3D" id="3.40.630.30">
    <property type="match status" value="1"/>
</dbReference>
<feature type="domain" description="N-acetyltransferase" evidence="3">
    <location>
        <begin position="2"/>
        <end position="165"/>
    </location>
</feature>
<keyword evidence="5" id="KW-1185">Reference proteome</keyword>
<keyword evidence="1" id="KW-0808">Transferase</keyword>
<dbReference type="SUPFAM" id="SSF55729">
    <property type="entry name" value="Acyl-CoA N-acyltransferases (Nat)"/>
    <property type="match status" value="1"/>
</dbReference>
<sequence length="165" mass="18635">MISLRNVQSTDLEQMLIIENEGFSIEEAATREAMVGRIQLIPDTFIVAEKEGEILGYINGPIINQPYITDDLFEVIKKNPKRGGYQSILGLAVSKQARNQGIAKILIEKMEELVEENEREGITLTCKQELVSFYEKIKFVSHGMSESKHGGVSWYNLVKLKEGMN</sequence>
<dbReference type="InterPro" id="IPR051635">
    <property type="entry name" value="SNAT-like"/>
</dbReference>
<accession>A0ABU6KKM2</accession>
<dbReference type="CDD" id="cd04301">
    <property type="entry name" value="NAT_SF"/>
    <property type="match status" value="1"/>
</dbReference>
<dbReference type="Proteomes" id="UP001335737">
    <property type="component" value="Unassembled WGS sequence"/>
</dbReference>
<dbReference type="PROSITE" id="PS51186">
    <property type="entry name" value="GNAT"/>
    <property type="match status" value="1"/>
</dbReference>